<dbReference type="EMBL" id="AGJK01000140">
    <property type="protein sequence ID" value="EHP90977.1"/>
    <property type="molecule type" value="Genomic_DNA"/>
</dbReference>
<proteinExistence type="predicted"/>
<accession>H1KND5</accession>
<organism evidence="2 3">
    <name type="scientific">Methylorubrum extorquens DSM 13060</name>
    <dbReference type="NCBI Taxonomy" id="882800"/>
    <lineage>
        <taxon>Bacteria</taxon>
        <taxon>Pseudomonadati</taxon>
        <taxon>Pseudomonadota</taxon>
        <taxon>Alphaproteobacteria</taxon>
        <taxon>Hyphomicrobiales</taxon>
        <taxon>Methylobacteriaceae</taxon>
        <taxon>Methylorubrum</taxon>
    </lineage>
</organism>
<evidence type="ECO:0000313" key="3">
    <source>
        <dbReference type="Proteomes" id="UP000004382"/>
    </source>
</evidence>
<evidence type="ECO:0000313" key="2">
    <source>
        <dbReference type="EMBL" id="EHP90977.1"/>
    </source>
</evidence>
<sequence length="264" mass="28456">MGDARSRSNGGGFDHAPQGLQGPNCLGGCPGSGSAEEHLPRDGARFHRHDEGGRDHRPPRHHRPHDGGRLPGGPRNPSGCGNCRLAKHPRCPSSAHVHRYGRPVLPEGSSGGASAVALRIVAIRRQGRRLSSQRLEGPWSRADRPLHAPGASGHARERLERRVDACYRRRPQGVLEQGDPAPRQARSLRGERARRERLALRHSDGMGFRAPGNRIDVSSGARVPGESTTAARYRTCVGDGRVVHAAANALGLLPNEEPSSPRPR</sequence>
<gene>
    <name evidence="2" type="ORF">MetexDRAFT_4148</name>
</gene>
<dbReference type="AlphaFoldDB" id="H1KND5"/>
<feature type="compositionally biased region" description="Basic and acidic residues" evidence="1">
    <location>
        <begin position="35"/>
        <end position="56"/>
    </location>
</feature>
<evidence type="ECO:0000256" key="1">
    <source>
        <dbReference type="SAM" id="MobiDB-lite"/>
    </source>
</evidence>
<feature type="region of interest" description="Disordered" evidence="1">
    <location>
        <begin position="1"/>
        <end position="81"/>
    </location>
</feature>
<comment type="caution">
    <text evidence="2">The sequence shown here is derived from an EMBL/GenBank/DDBJ whole genome shotgun (WGS) entry which is preliminary data.</text>
</comment>
<protein>
    <submittedName>
        <fullName evidence="2">Uncharacterized protein</fullName>
    </submittedName>
</protein>
<reference evidence="2 3" key="1">
    <citation type="submission" date="2011-09" db="EMBL/GenBank/DDBJ databases">
        <title>The draft genome of Methylobacterium extorquens DSM 13060.</title>
        <authorList>
            <consortium name="US DOE Joint Genome Institute (JGI-PGF)"/>
            <person name="Lucas S."/>
            <person name="Han J."/>
            <person name="Lapidus A."/>
            <person name="Cheng J.-F."/>
            <person name="Goodwin L."/>
            <person name="Pitluck S."/>
            <person name="Peters L."/>
            <person name="Land M.L."/>
            <person name="Hauser L."/>
            <person name="Koskimaki J."/>
            <person name="Halonen O."/>
            <person name="Pirttila A."/>
            <person name="Frank C."/>
            <person name="Woyke T.J."/>
        </authorList>
    </citation>
    <scope>NUCLEOTIDE SEQUENCE [LARGE SCALE GENOMIC DNA]</scope>
    <source>
        <strain evidence="2 3">DSM 13060</strain>
    </source>
</reference>
<name>H1KND5_METEX</name>
<dbReference type="Proteomes" id="UP000004382">
    <property type="component" value="Unassembled WGS sequence"/>
</dbReference>
<feature type="region of interest" description="Disordered" evidence="1">
    <location>
        <begin position="128"/>
        <end position="158"/>
    </location>
</feature>